<feature type="chain" id="PRO_5035259656" description="Leucine-rich repeat-containing N-terminal plant-type domain-containing protein" evidence="4">
    <location>
        <begin position="25"/>
        <end position="298"/>
    </location>
</feature>
<keyword evidence="3" id="KW-0677">Repeat</keyword>
<comment type="subcellular location">
    <subcellularLocation>
        <location evidence="1">Cell envelope</location>
    </subcellularLocation>
</comment>
<evidence type="ECO:0000256" key="4">
    <source>
        <dbReference type="SAM" id="SignalP"/>
    </source>
</evidence>
<protein>
    <recommendedName>
        <fullName evidence="5">Leucine-rich repeat-containing N-terminal plant-type domain-containing protein</fullName>
    </recommendedName>
</protein>
<keyword evidence="2" id="KW-0433">Leucine-rich repeat</keyword>
<gene>
    <name evidence="6" type="ORF">ZIOFF_072986</name>
</gene>
<sequence length="298" mass="32544">MAALSEPLRFLLFFFLLCDSPVYAGKCHKGDKKVLLSIKNSIGDYIFTGWTSDFACCDWSGVGCDEVSNRVTALDVGQTNTTFSLPAAVSDLPFLTSLSFHKNPGLVGPIPAAIGTMVGLTFLRLDWNSLSGPHPPTLTPSIRNRLTGPLPPGIFSNTSGAYLRLSHNGLSGEVPPSYGAVEFLQVDLSRNRFTGDASFLFGRGKGTQQIDLSRNVFEFDLGKVEFPEAELIALDLNHNKIYGSIPKQIAEVENLQLFNVSYNRLCGEIPTGGRLDRFDQYCYLHNKCLCGAPLPPCK</sequence>
<feature type="signal peptide" evidence="4">
    <location>
        <begin position="1"/>
        <end position="24"/>
    </location>
</feature>
<keyword evidence="7" id="KW-1185">Reference proteome</keyword>
<dbReference type="Gene3D" id="3.80.10.10">
    <property type="entry name" value="Ribonuclease Inhibitor"/>
    <property type="match status" value="2"/>
</dbReference>
<evidence type="ECO:0000256" key="3">
    <source>
        <dbReference type="ARBA" id="ARBA00022737"/>
    </source>
</evidence>
<evidence type="ECO:0000313" key="6">
    <source>
        <dbReference type="EMBL" id="KAG6468310.1"/>
    </source>
</evidence>
<dbReference type="PANTHER" id="PTHR48059:SF4">
    <property type="entry name" value="POLYGALACTURONASE INHIBITOR 1-RELATED"/>
    <property type="match status" value="1"/>
</dbReference>
<dbReference type="SUPFAM" id="SSF52058">
    <property type="entry name" value="L domain-like"/>
    <property type="match status" value="1"/>
</dbReference>
<dbReference type="InterPro" id="IPR013210">
    <property type="entry name" value="LRR_N_plant-typ"/>
</dbReference>
<feature type="domain" description="Leucine-rich repeat-containing N-terminal plant-type" evidence="5">
    <location>
        <begin position="29"/>
        <end position="65"/>
    </location>
</feature>
<reference evidence="6 7" key="1">
    <citation type="submission" date="2020-08" db="EMBL/GenBank/DDBJ databases">
        <title>Plant Genome Project.</title>
        <authorList>
            <person name="Zhang R.-G."/>
        </authorList>
    </citation>
    <scope>NUCLEOTIDE SEQUENCE [LARGE SCALE GENOMIC DNA]</scope>
    <source>
        <tissue evidence="6">Rhizome</tissue>
    </source>
</reference>
<dbReference type="Pfam" id="PF08263">
    <property type="entry name" value="LRRNT_2"/>
    <property type="match status" value="1"/>
</dbReference>
<evidence type="ECO:0000313" key="7">
    <source>
        <dbReference type="Proteomes" id="UP000734854"/>
    </source>
</evidence>
<evidence type="ECO:0000256" key="2">
    <source>
        <dbReference type="ARBA" id="ARBA00022614"/>
    </source>
</evidence>
<evidence type="ECO:0000259" key="5">
    <source>
        <dbReference type="Pfam" id="PF08263"/>
    </source>
</evidence>
<name>A0A8J5C6F2_ZINOF</name>
<dbReference type="EMBL" id="JACMSC010000022">
    <property type="protein sequence ID" value="KAG6468310.1"/>
    <property type="molecule type" value="Genomic_DNA"/>
</dbReference>
<comment type="caution">
    <text evidence="6">The sequence shown here is derived from an EMBL/GenBank/DDBJ whole genome shotgun (WGS) entry which is preliminary data.</text>
</comment>
<dbReference type="Proteomes" id="UP000734854">
    <property type="component" value="Unassembled WGS sequence"/>
</dbReference>
<keyword evidence="4" id="KW-0732">Signal</keyword>
<evidence type="ECO:0000256" key="1">
    <source>
        <dbReference type="ARBA" id="ARBA00004196"/>
    </source>
</evidence>
<dbReference type="InterPro" id="IPR051848">
    <property type="entry name" value="PGIP"/>
</dbReference>
<proteinExistence type="predicted"/>
<dbReference type="PANTHER" id="PTHR48059">
    <property type="entry name" value="POLYGALACTURONASE INHIBITOR 1"/>
    <property type="match status" value="1"/>
</dbReference>
<dbReference type="InterPro" id="IPR032675">
    <property type="entry name" value="LRR_dom_sf"/>
</dbReference>
<organism evidence="6 7">
    <name type="scientific">Zingiber officinale</name>
    <name type="common">Ginger</name>
    <name type="synonym">Amomum zingiber</name>
    <dbReference type="NCBI Taxonomy" id="94328"/>
    <lineage>
        <taxon>Eukaryota</taxon>
        <taxon>Viridiplantae</taxon>
        <taxon>Streptophyta</taxon>
        <taxon>Embryophyta</taxon>
        <taxon>Tracheophyta</taxon>
        <taxon>Spermatophyta</taxon>
        <taxon>Magnoliopsida</taxon>
        <taxon>Liliopsida</taxon>
        <taxon>Zingiberales</taxon>
        <taxon>Zingiberaceae</taxon>
        <taxon>Zingiber</taxon>
    </lineage>
</organism>
<accession>A0A8J5C6F2</accession>
<dbReference type="AlphaFoldDB" id="A0A8J5C6F2"/>